<protein>
    <recommendedName>
        <fullName evidence="4">Core-binding (CB) domain-containing protein</fullName>
    </recommendedName>
</protein>
<dbReference type="AlphaFoldDB" id="A0A1H0X7D9"/>
<evidence type="ECO:0008006" key="4">
    <source>
        <dbReference type="Google" id="ProtNLM"/>
    </source>
</evidence>
<dbReference type="SUPFAM" id="SSF56349">
    <property type="entry name" value="DNA breaking-rejoining enzymes"/>
    <property type="match status" value="1"/>
</dbReference>
<reference evidence="3" key="1">
    <citation type="submission" date="2016-10" db="EMBL/GenBank/DDBJ databases">
        <authorList>
            <person name="Varghese N."/>
            <person name="Submissions S."/>
        </authorList>
    </citation>
    <scope>NUCLEOTIDE SEQUENCE [LARGE SCALE GENOMIC DNA]</scope>
    <source>
        <strain evidence="3">CGMCC 4.6609</strain>
    </source>
</reference>
<evidence type="ECO:0000313" key="2">
    <source>
        <dbReference type="EMBL" id="SDP98665.1"/>
    </source>
</evidence>
<evidence type="ECO:0000256" key="1">
    <source>
        <dbReference type="ARBA" id="ARBA00023125"/>
    </source>
</evidence>
<dbReference type="Proteomes" id="UP000199691">
    <property type="component" value="Unassembled WGS sequence"/>
</dbReference>
<dbReference type="InterPro" id="IPR010998">
    <property type="entry name" value="Integrase_recombinase_N"/>
</dbReference>
<keyword evidence="1" id="KW-0238">DNA-binding</keyword>
<organism evidence="2 3">
    <name type="scientific">Lentzea jiangxiensis</name>
    <dbReference type="NCBI Taxonomy" id="641025"/>
    <lineage>
        <taxon>Bacteria</taxon>
        <taxon>Bacillati</taxon>
        <taxon>Actinomycetota</taxon>
        <taxon>Actinomycetes</taxon>
        <taxon>Pseudonocardiales</taxon>
        <taxon>Pseudonocardiaceae</taxon>
        <taxon>Lentzea</taxon>
    </lineage>
</organism>
<dbReference type="EMBL" id="FNIX01000042">
    <property type="protein sequence ID" value="SDP98665.1"/>
    <property type="molecule type" value="Genomic_DNA"/>
</dbReference>
<keyword evidence="3" id="KW-1185">Reference proteome</keyword>
<dbReference type="Gene3D" id="1.10.150.130">
    <property type="match status" value="1"/>
</dbReference>
<dbReference type="GO" id="GO:0003677">
    <property type="term" value="F:DNA binding"/>
    <property type="evidence" value="ECO:0007669"/>
    <property type="project" value="UniProtKB-KW"/>
</dbReference>
<proteinExistence type="predicted"/>
<sequence>MRTHQLWAATVSKTPADVQAVIQLMHHLNVDPEELLAAARPHNLATFEQFVPLVLEARKGQATRSLLESYCNRIVSCWGTRRLDEPTPREVGDLIELFRATAQRRRDHTDGSGAAKNAYHALDSVYRFAVQEGVLWSRQNPMAWGTKPRQAKSRRHALSPQLVLHLRTSTR</sequence>
<dbReference type="STRING" id="641025.SAMN05421507_14227"/>
<evidence type="ECO:0000313" key="3">
    <source>
        <dbReference type="Proteomes" id="UP000199691"/>
    </source>
</evidence>
<gene>
    <name evidence="2" type="ORF">SAMN05421507_14227</name>
</gene>
<name>A0A1H0X7D9_9PSEU</name>
<dbReference type="InterPro" id="IPR011010">
    <property type="entry name" value="DNA_brk_join_enz"/>
</dbReference>
<accession>A0A1H0X7D9</accession>